<organism evidence="2 3">
    <name type="scientific">Catellatospora aurea</name>
    <dbReference type="NCBI Taxonomy" id="1337874"/>
    <lineage>
        <taxon>Bacteria</taxon>
        <taxon>Bacillati</taxon>
        <taxon>Actinomycetota</taxon>
        <taxon>Actinomycetes</taxon>
        <taxon>Micromonosporales</taxon>
        <taxon>Micromonosporaceae</taxon>
        <taxon>Catellatospora</taxon>
    </lineage>
</organism>
<evidence type="ECO:0000313" key="2">
    <source>
        <dbReference type="EMBL" id="MFC7244086.1"/>
    </source>
</evidence>
<dbReference type="Proteomes" id="UP001596392">
    <property type="component" value="Unassembled WGS sequence"/>
</dbReference>
<dbReference type="Pfam" id="PF08310">
    <property type="entry name" value="LGFP"/>
    <property type="match status" value="2"/>
</dbReference>
<dbReference type="RefSeq" id="WP_376807144.1">
    <property type="nucleotide sequence ID" value="NZ_JBHTAC010000014.1"/>
</dbReference>
<reference evidence="3" key="1">
    <citation type="journal article" date="2019" name="Int. J. Syst. Evol. Microbiol.">
        <title>The Global Catalogue of Microorganisms (GCM) 10K type strain sequencing project: providing services to taxonomists for standard genome sequencing and annotation.</title>
        <authorList>
            <consortium name="The Broad Institute Genomics Platform"/>
            <consortium name="The Broad Institute Genome Sequencing Center for Infectious Disease"/>
            <person name="Wu L."/>
            <person name="Ma J."/>
        </authorList>
    </citation>
    <scope>NUCLEOTIDE SEQUENCE [LARGE SCALE GENOMIC DNA]</scope>
    <source>
        <strain evidence="3">CGMCC 1.9106</strain>
    </source>
</reference>
<accession>A0ABW2H0D8</accession>
<evidence type="ECO:0000256" key="1">
    <source>
        <dbReference type="SAM" id="Phobius"/>
    </source>
</evidence>
<keyword evidence="1" id="KW-1133">Transmembrane helix</keyword>
<protein>
    <submittedName>
        <fullName evidence="2">LGFP repeat-containing protein</fullName>
    </submittedName>
</protein>
<proteinExistence type="predicted"/>
<dbReference type="EMBL" id="JBHTAC010000014">
    <property type="protein sequence ID" value="MFC7244086.1"/>
    <property type="molecule type" value="Genomic_DNA"/>
</dbReference>
<keyword evidence="1" id="KW-0472">Membrane</keyword>
<keyword evidence="3" id="KW-1185">Reference proteome</keyword>
<sequence length="597" mass="63791">MAGPIVDPVRITRTAKPGETVSQDFLVRVVPSGTVTGSISGGGGVIRLREIRAVAERLVPLTDEEIDQLPAHLREEVRAMGGAVSFTEVGKVGANAPLSITPDLIVEGAVEFVVPAAGAPSRVDAVLILLATGASWERVEIPVSLVVGGVGFEFLSSPVVVHRNQEVLVPVRVTLPPGNSAAQLTFDLPHRHVDVPKQSVSIPADGSATTSIRMKANGDAPLGEVPAAIDILGVEPNRPVRFPFTFLVKPFSALVEAAQAIEDKVAITSQGPPGPRSPVSDVQDAGNGGFLRRYTSGTVYWHEQTGARWVSGAILDRYHAVGGPAGLLGYPLSDESPIFGIVGRFNTFQHGSIYFSPQSGAHEIHGKVRERWFQLGQERSYLGLPVTDEMEWTDPDTSQPGRISHFERGAIGWLDEEEQPVEFPERRVFRSGHIGTSSVGGFAQLTLTSAGSFHYRGHLHNSGFVGLDCVVGSVIKIPGTEQAIAVSHQAGVGGTTSVDGRDEDWDENGFNSAIRLNWDRLRSANSMTTRVDAQLATLELVAILVPLIGAVTLAALLAGDAEPTGYRCEYTEGVHVLKDGNNRTIVEPDGVRCRPRE</sequence>
<gene>
    <name evidence="2" type="ORF">ACFQO7_16565</name>
</gene>
<dbReference type="InterPro" id="IPR013207">
    <property type="entry name" value="LGFP"/>
</dbReference>
<feature type="transmembrane region" description="Helical" evidence="1">
    <location>
        <begin position="535"/>
        <end position="557"/>
    </location>
</feature>
<comment type="caution">
    <text evidence="2">The sequence shown here is derived from an EMBL/GenBank/DDBJ whole genome shotgun (WGS) entry which is preliminary data.</text>
</comment>
<name>A0ABW2H0D8_9ACTN</name>
<keyword evidence="1" id="KW-0812">Transmembrane</keyword>
<evidence type="ECO:0000313" key="3">
    <source>
        <dbReference type="Proteomes" id="UP001596392"/>
    </source>
</evidence>